<dbReference type="GO" id="GO:0004843">
    <property type="term" value="F:cysteine-type deubiquitinase activity"/>
    <property type="evidence" value="ECO:0007669"/>
    <property type="project" value="InterPro"/>
</dbReference>
<dbReference type="EMBL" id="DS027059">
    <property type="protein sequence ID" value="EAW07983.1"/>
    <property type="molecule type" value="Genomic_DNA"/>
</dbReference>
<feature type="compositionally biased region" description="Basic residues" evidence="1">
    <location>
        <begin position="405"/>
        <end position="414"/>
    </location>
</feature>
<dbReference type="PANTHER" id="PTHR24006">
    <property type="entry name" value="UBIQUITIN CARBOXYL-TERMINAL HYDROLASE"/>
    <property type="match status" value="1"/>
</dbReference>
<dbReference type="RefSeq" id="XP_001269409.1">
    <property type="nucleotide sequence ID" value="XM_001269408.1"/>
</dbReference>
<proteinExistence type="predicted"/>
<dbReference type="SUPFAM" id="SSF54001">
    <property type="entry name" value="Cysteine proteinases"/>
    <property type="match status" value="1"/>
</dbReference>
<dbReference type="InterPro" id="IPR050164">
    <property type="entry name" value="Peptidase_C19"/>
</dbReference>
<feature type="region of interest" description="Disordered" evidence="1">
    <location>
        <begin position="379"/>
        <end position="442"/>
    </location>
</feature>
<dbReference type="GeneID" id="4701904"/>
<feature type="domain" description="USP" evidence="2">
    <location>
        <begin position="1"/>
        <end position="245"/>
    </location>
</feature>
<dbReference type="KEGG" id="act:ACLA_027050"/>
<organism evidence="3 4">
    <name type="scientific">Aspergillus clavatus (strain ATCC 1007 / CBS 513.65 / DSM 816 / NCTC 3887 / NRRL 1 / QM 1276 / 107)</name>
    <dbReference type="NCBI Taxonomy" id="344612"/>
    <lineage>
        <taxon>Eukaryota</taxon>
        <taxon>Fungi</taxon>
        <taxon>Dikarya</taxon>
        <taxon>Ascomycota</taxon>
        <taxon>Pezizomycotina</taxon>
        <taxon>Eurotiomycetes</taxon>
        <taxon>Eurotiomycetidae</taxon>
        <taxon>Eurotiales</taxon>
        <taxon>Aspergillaceae</taxon>
        <taxon>Aspergillus</taxon>
        <taxon>Aspergillus subgen. Fumigati</taxon>
    </lineage>
</organism>
<feature type="compositionally biased region" description="Polar residues" evidence="1">
    <location>
        <begin position="281"/>
        <end position="295"/>
    </location>
</feature>
<dbReference type="eggNOG" id="KOG1865">
    <property type="taxonomic scope" value="Eukaryota"/>
</dbReference>
<dbReference type="PROSITE" id="PS00973">
    <property type="entry name" value="USP_2"/>
    <property type="match status" value="1"/>
</dbReference>
<dbReference type="Pfam" id="PF00443">
    <property type="entry name" value="UCH"/>
    <property type="match status" value="1"/>
</dbReference>
<dbReference type="VEuPathDB" id="FungiDB:ACLA_027050"/>
<dbReference type="PROSITE" id="PS50235">
    <property type="entry name" value="USP_3"/>
    <property type="match status" value="1"/>
</dbReference>
<reference evidence="3 4" key="1">
    <citation type="journal article" date="2008" name="PLoS Genet.">
        <title>Genomic islands in the pathogenic filamentous fungus Aspergillus fumigatus.</title>
        <authorList>
            <person name="Fedorova N.D."/>
            <person name="Khaldi N."/>
            <person name="Joardar V.S."/>
            <person name="Maiti R."/>
            <person name="Amedeo P."/>
            <person name="Anderson M.J."/>
            <person name="Crabtree J."/>
            <person name="Silva J.C."/>
            <person name="Badger J.H."/>
            <person name="Albarraq A."/>
            <person name="Angiuoli S."/>
            <person name="Bussey H."/>
            <person name="Bowyer P."/>
            <person name="Cotty P.J."/>
            <person name="Dyer P.S."/>
            <person name="Egan A."/>
            <person name="Galens K."/>
            <person name="Fraser-Liggett C.M."/>
            <person name="Haas B.J."/>
            <person name="Inman J.M."/>
            <person name="Kent R."/>
            <person name="Lemieux S."/>
            <person name="Malavazi I."/>
            <person name="Orvis J."/>
            <person name="Roemer T."/>
            <person name="Ronning C.M."/>
            <person name="Sundaram J.P."/>
            <person name="Sutton G."/>
            <person name="Turner G."/>
            <person name="Venter J.C."/>
            <person name="White O.R."/>
            <person name="Whitty B.R."/>
            <person name="Youngman P."/>
            <person name="Wolfe K.H."/>
            <person name="Goldman G.H."/>
            <person name="Wortman J.R."/>
            <person name="Jiang B."/>
            <person name="Denning D.W."/>
            <person name="Nierman W.C."/>
        </authorList>
    </citation>
    <scope>NUCLEOTIDE SEQUENCE [LARGE SCALE GENOMIC DNA]</scope>
    <source>
        <strain evidence="4">ATCC 1007 / CBS 513.65 / DSM 816 / NCTC 3887 / NRRL 1</strain>
    </source>
</reference>
<feature type="region of interest" description="Disordered" evidence="1">
    <location>
        <begin position="261"/>
        <end position="301"/>
    </location>
</feature>
<dbReference type="AlphaFoldDB" id="A1CQR2"/>
<dbReference type="InterPro" id="IPR018200">
    <property type="entry name" value="USP_CS"/>
</dbReference>
<name>A1CQR2_ASPCL</name>
<accession>A1CQR2</accession>
<evidence type="ECO:0000313" key="4">
    <source>
        <dbReference type="Proteomes" id="UP000006701"/>
    </source>
</evidence>
<evidence type="ECO:0000256" key="1">
    <source>
        <dbReference type="SAM" id="MobiDB-lite"/>
    </source>
</evidence>
<dbReference type="HOGENOM" id="CLU_619591_0_0_1"/>
<dbReference type="CDD" id="cd02257">
    <property type="entry name" value="Peptidase_C19"/>
    <property type="match status" value="1"/>
</dbReference>
<dbReference type="InterPro" id="IPR028889">
    <property type="entry name" value="USP"/>
</dbReference>
<keyword evidence="4" id="KW-1185">Reference proteome</keyword>
<dbReference type="Gene3D" id="3.90.70.10">
    <property type="entry name" value="Cysteine proteinases"/>
    <property type="match status" value="1"/>
</dbReference>
<feature type="compositionally biased region" description="Polar residues" evidence="1">
    <location>
        <begin position="384"/>
        <end position="401"/>
    </location>
</feature>
<sequence>MSNGYWIDVSNRQYHASMNRFWKCLCDPKFKPDHWDKVPGRQEDAPELTAKSVNDLEALFTVELDQVLICSICQRKESIPADGGKFLVVDLPSRVGSVTINEAIELSMKSKIPRYCDTCNAQTTQIVQKSILIPPEMLFIQVNRYTAQGKLQNELDIEEELVFPDTLIHDIAKTNEELRYELYGVIFHKGSVKSFGHYTAAIKAPSDEWALVNDEQVKFPLTLAQSMSSPEGGKKDAYILAYRRLPLQGSPEKFIVNQKKADTNTGPSASASIPLARTPSPGRTRSWTGSPNLSSPGKGLRNGGVTMVETIQLDGRDIKWTIKQQLNLSVNAGGLVKLKPRAKTQRATLTLTLISEATGEILEGNANISFKPRIIREDRIASPASMNTRTPSPGTKQTTNEVSRKAAKPQGVKKKTIEGRRLGSNEQPAPRRSARLLKKAFE</sequence>
<dbReference type="OMA" id="WTINQQL"/>
<evidence type="ECO:0000259" key="2">
    <source>
        <dbReference type="PROSITE" id="PS50235"/>
    </source>
</evidence>
<evidence type="ECO:0000313" key="3">
    <source>
        <dbReference type="EMBL" id="EAW07983.1"/>
    </source>
</evidence>
<dbReference type="PANTHER" id="PTHR24006:SF796">
    <property type="entry name" value="UBL CARBOXYL-TERMINAL HYDROLASE 18-RELATED"/>
    <property type="match status" value="1"/>
</dbReference>
<dbReference type="InterPro" id="IPR038765">
    <property type="entry name" value="Papain-like_cys_pep_sf"/>
</dbReference>
<dbReference type="Proteomes" id="UP000006701">
    <property type="component" value="Unassembled WGS sequence"/>
</dbReference>
<dbReference type="InterPro" id="IPR001394">
    <property type="entry name" value="Peptidase_C19_UCH"/>
</dbReference>
<feature type="compositionally biased region" description="Basic residues" evidence="1">
    <location>
        <begin position="432"/>
        <end position="442"/>
    </location>
</feature>
<gene>
    <name evidence="3" type="ORF">ACLA_027050</name>
</gene>
<dbReference type="OrthoDB" id="289038at2759"/>
<dbReference type="GO" id="GO:0005634">
    <property type="term" value="C:nucleus"/>
    <property type="evidence" value="ECO:0007669"/>
    <property type="project" value="TreeGrafter"/>
</dbReference>
<dbReference type="GO" id="GO:0005829">
    <property type="term" value="C:cytosol"/>
    <property type="evidence" value="ECO:0007669"/>
    <property type="project" value="TreeGrafter"/>
</dbReference>
<protein>
    <recommendedName>
        <fullName evidence="2">USP domain-containing protein</fullName>
    </recommendedName>
</protein>
<dbReference type="STRING" id="344612.A1CQR2"/>
<dbReference type="GO" id="GO:0016579">
    <property type="term" value="P:protein deubiquitination"/>
    <property type="evidence" value="ECO:0007669"/>
    <property type="project" value="InterPro"/>
</dbReference>